<comment type="caution">
    <text evidence="1">The sequence shown here is derived from an EMBL/GenBank/DDBJ whole genome shotgun (WGS) entry which is preliminary data.</text>
</comment>
<name>A0A843AIQ0_METAZ</name>
<dbReference type="Proteomes" id="UP000658733">
    <property type="component" value="Unassembled WGS sequence"/>
</dbReference>
<evidence type="ECO:0000313" key="2">
    <source>
        <dbReference type="Proteomes" id="UP000658733"/>
    </source>
</evidence>
<dbReference type="AlphaFoldDB" id="A0A843AIQ0"/>
<reference evidence="1" key="1">
    <citation type="submission" date="2020-10" db="EMBL/GenBank/DDBJ databases">
        <title>Dehalococcoides mccartyi of a TCE/Cr reducing biochatode.</title>
        <authorList>
            <person name="Matturro B."/>
        </authorList>
    </citation>
    <scope>NUCLEOTIDE SEQUENCE</scope>
    <source>
        <strain evidence="1">Bin4</strain>
    </source>
</reference>
<organism evidence="1 2">
    <name type="scientific">Methanobrevibacter arboriphilus</name>
    <dbReference type="NCBI Taxonomy" id="39441"/>
    <lineage>
        <taxon>Archaea</taxon>
        <taxon>Methanobacteriati</taxon>
        <taxon>Methanobacteriota</taxon>
        <taxon>Methanomada group</taxon>
        <taxon>Methanobacteria</taxon>
        <taxon>Methanobacteriales</taxon>
        <taxon>Methanobacteriaceae</taxon>
        <taxon>Methanobrevibacter</taxon>
    </lineage>
</organism>
<proteinExistence type="predicted"/>
<sequence>MIDCLNEYSQNEVDIFNKTIMQNPIIQTKPFNPKTGKWYEQQVEALLYLNKPDRINKGLVGGGANGGKTTLGCMFIAQYLMLEEYRALVTRKTHAELLGTDSMFEILSGWVQNPDLPDGLYGEPRGGLNARIKMDNGATIDFKAFNDESKRQQAKSHRYHHISHEEGSELNPRVLKFIFRSLGRDDESIIPLAQLIQSNPATNNRNSNLENSNQLIYDTYVADDAENKFIEMDWRHNPFIPQEEYGKALDELDAEDKAHQKYGDWLFKQTNNSLITQERLNDTQIELPDIRPYSTLYSLDLAGAGRDKTALNTTFVHTKTGHQLMHRLSATPDEDADNMIIEHIQKDIDSNFKPALLVLEQEGGSFSTTKRYYEDLLLSEFDLELDLYKPDKAKYIRAKGLARTIRKNGWNSTTQLTREYYLNKHTYWDLFMDDFIYITKSGLQNSSPDLLDTATNLNEYLKEFTF</sequence>
<evidence type="ECO:0008006" key="3">
    <source>
        <dbReference type="Google" id="ProtNLM"/>
    </source>
</evidence>
<dbReference type="InterPro" id="IPR027417">
    <property type="entry name" value="P-loop_NTPase"/>
</dbReference>
<dbReference type="Gene3D" id="3.40.50.300">
    <property type="entry name" value="P-loop containing nucleotide triphosphate hydrolases"/>
    <property type="match status" value="1"/>
</dbReference>
<dbReference type="EMBL" id="JADIIN010000075">
    <property type="protein sequence ID" value="MBF4469621.1"/>
    <property type="molecule type" value="Genomic_DNA"/>
</dbReference>
<dbReference type="RefSeq" id="WP_278524216.1">
    <property type="nucleotide sequence ID" value="NZ_JADIIN010000075.1"/>
</dbReference>
<gene>
    <name evidence="1" type="ORF">ISP01_09480</name>
</gene>
<evidence type="ECO:0000313" key="1">
    <source>
        <dbReference type="EMBL" id="MBF4469621.1"/>
    </source>
</evidence>
<accession>A0A843AIQ0</accession>
<protein>
    <recommendedName>
        <fullName evidence="3">Phage terminase large subunit N-terminal domain-containing protein</fullName>
    </recommendedName>
</protein>